<dbReference type="Gene3D" id="1.10.10.10">
    <property type="entry name" value="Winged helix-like DNA-binding domain superfamily/Winged helix DNA-binding domain"/>
    <property type="match status" value="1"/>
</dbReference>
<evidence type="ECO:0000313" key="4">
    <source>
        <dbReference type="EMBL" id="WNF25870.1"/>
    </source>
</evidence>
<keyword evidence="2" id="KW-0067">ATP-binding</keyword>
<dbReference type="InterPro" id="IPR016032">
    <property type="entry name" value="Sig_transdc_resp-reg_C-effctor"/>
</dbReference>
<reference evidence="4 5" key="1">
    <citation type="submission" date="2023-09" db="EMBL/GenBank/DDBJ databases">
        <title>Genome completion map analysis of the actinomycetes C11-1.</title>
        <authorList>
            <person name="Qin P."/>
            <person name="Guan P."/>
        </authorList>
    </citation>
    <scope>NUCLEOTIDE SEQUENCE [LARGE SCALE GENOMIC DNA]</scope>
    <source>
        <strain evidence="4 5">C11-1</strain>
    </source>
</reference>
<proteinExistence type="predicted"/>
<dbReference type="PRINTS" id="PR00038">
    <property type="entry name" value="HTHLUXR"/>
</dbReference>
<accession>A0ABY9VTA4</accession>
<dbReference type="InterPro" id="IPR000792">
    <property type="entry name" value="Tscrpt_reg_LuxR_C"/>
</dbReference>
<dbReference type="Proteomes" id="UP001303236">
    <property type="component" value="Chromosome"/>
</dbReference>
<dbReference type="PANTHER" id="PTHR16305">
    <property type="entry name" value="TESTICULAR SOLUBLE ADENYLYL CYCLASE"/>
    <property type="match status" value="1"/>
</dbReference>
<protein>
    <submittedName>
        <fullName evidence="4">LuxR C-terminal-related transcriptional regulator</fullName>
    </submittedName>
</protein>
<organism evidence="4 5">
    <name type="scientific">Streptomyces durocortorensis</name>
    <dbReference type="NCBI Taxonomy" id="2811104"/>
    <lineage>
        <taxon>Bacteria</taxon>
        <taxon>Bacillati</taxon>
        <taxon>Actinomycetota</taxon>
        <taxon>Actinomycetes</taxon>
        <taxon>Kitasatosporales</taxon>
        <taxon>Streptomycetaceae</taxon>
        <taxon>Streptomyces</taxon>
    </lineage>
</organism>
<dbReference type="PANTHER" id="PTHR16305:SF35">
    <property type="entry name" value="TRANSCRIPTIONAL ACTIVATOR DOMAIN"/>
    <property type="match status" value="1"/>
</dbReference>
<sequence>MATEDIVDTVVRRARGVPFYLEELASAVAETGDAAAVPESVTDAVLQRVARLPEAAQAAAQVIAVSRSARFDVLVTAGVQEAGIEELLDAGVLMQCPGSGGGEAAFRHALTGEALYATLPWARRRRLHAALARAMEVRGEAPGLVAGHWEKAHEPTRAGPLLLEAAEAACRVHAYRDAMDTIKRALALWPADAEGRARLRALELLGECAARCGETGEAVRAWEQVAAACRVAGDHAGHARIARCLAGVYELADDWPRALAARYVAAEKYARTGRPAEAAAERLAAASHLHAAGDLTGAMRLVRDAWRDIDAAQIDPTAEVRIRALGTEGLIRTKLGEGALGIELSRQALDLALGSGPDALAADIYYLYADALEQRTSYPAALDAWTDALSFCRTRGMDADAHVCLACLTPALRHTGQWDRALHAGQEVLAQRDAPDVARMVAAGEVGLILANRGTTETARRHLARAAAYAQAHELFGLEIDTGWGLARTDALDGDDDSATIRLRELTARCLTREENHYSVAALRWAATYFARRDLRDDLGACTDALARIAAATGTAEATAALAHALAEAALLEGDAPRAVDRFERALALLEAVALPPETAETQVRAGTALSRAGDRTKAVERLVGAYHTARTLRAGPLASAATRELREIGEDVRRRLGSRAARRTDMIGLTRREGEVLRLVAAGLTNSEIASRLFLSTRTVDMHVRNLLAKLGCHTRTEAVRRAEDLAVLTTRS</sequence>
<dbReference type="PROSITE" id="PS50043">
    <property type="entry name" value="HTH_LUXR_2"/>
    <property type="match status" value="1"/>
</dbReference>
<dbReference type="PROSITE" id="PS00622">
    <property type="entry name" value="HTH_LUXR_1"/>
    <property type="match status" value="1"/>
</dbReference>
<name>A0ABY9VTA4_9ACTN</name>
<dbReference type="SUPFAM" id="SSF46894">
    <property type="entry name" value="C-terminal effector domain of the bipartite response regulators"/>
    <property type="match status" value="1"/>
</dbReference>
<dbReference type="CDD" id="cd06170">
    <property type="entry name" value="LuxR_C_like"/>
    <property type="match status" value="1"/>
</dbReference>
<dbReference type="InterPro" id="IPR011990">
    <property type="entry name" value="TPR-like_helical_dom_sf"/>
</dbReference>
<dbReference type="Gene3D" id="1.25.40.10">
    <property type="entry name" value="Tetratricopeptide repeat domain"/>
    <property type="match status" value="3"/>
</dbReference>
<evidence type="ECO:0000256" key="2">
    <source>
        <dbReference type="ARBA" id="ARBA00022840"/>
    </source>
</evidence>
<dbReference type="SUPFAM" id="SSF48452">
    <property type="entry name" value="TPR-like"/>
    <property type="match status" value="2"/>
</dbReference>
<gene>
    <name evidence="4" type="ORF">RI138_03120</name>
</gene>
<dbReference type="EMBL" id="CP134500">
    <property type="protein sequence ID" value="WNF25870.1"/>
    <property type="molecule type" value="Genomic_DNA"/>
</dbReference>
<dbReference type="InterPro" id="IPR036388">
    <property type="entry name" value="WH-like_DNA-bd_sf"/>
</dbReference>
<dbReference type="SMART" id="SM00421">
    <property type="entry name" value="HTH_LUXR"/>
    <property type="match status" value="1"/>
</dbReference>
<keyword evidence="1" id="KW-0547">Nucleotide-binding</keyword>
<evidence type="ECO:0000256" key="1">
    <source>
        <dbReference type="ARBA" id="ARBA00022741"/>
    </source>
</evidence>
<evidence type="ECO:0000259" key="3">
    <source>
        <dbReference type="PROSITE" id="PS50043"/>
    </source>
</evidence>
<evidence type="ECO:0000313" key="5">
    <source>
        <dbReference type="Proteomes" id="UP001303236"/>
    </source>
</evidence>
<dbReference type="Pfam" id="PF00196">
    <property type="entry name" value="GerE"/>
    <property type="match status" value="1"/>
</dbReference>
<feature type="domain" description="HTH luxR-type" evidence="3">
    <location>
        <begin position="663"/>
        <end position="728"/>
    </location>
</feature>
<keyword evidence="5" id="KW-1185">Reference proteome</keyword>